<dbReference type="EMBL" id="FNYO01000071">
    <property type="protein sequence ID" value="SEJ32328.1"/>
    <property type="molecule type" value="Genomic_DNA"/>
</dbReference>
<feature type="signal peptide" evidence="1">
    <location>
        <begin position="1"/>
        <end position="20"/>
    </location>
</feature>
<organism evidence="2 3">
    <name type="scientific">Azotobacter beijerinckii</name>
    <dbReference type="NCBI Taxonomy" id="170623"/>
    <lineage>
        <taxon>Bacteria</taxon>
        <taxon>Pseudomonadati</taxon>
        <taxon>Pseudomonadota</taxon>
        <taxon>Gammaproteobacteria</taxon>
        <taxon>Pseudomonadales</taxon>
        <taxon>Pseudomonadaceae</taxon>
        <taxon>Azotobacter</taxon>
    </lineage>
</organism>
<proteinExistence type="predicted"/>
<protein>
    <recommendedName>
        <fullName evidence="4">Lipoprotein</fullName>
    </recommendedName>
</protein>
<evidence type="ECO:0000313" key="3">
    <source>
        <dbReference type="Proteomes" id="UP000199005"/>
    </source>
</evidence>
<gene>
    <name evidence="2" type="ORF">SAMN04244579_03928</name>
</gene>
<evidence type="ECO:0000256" key="1">
    <source>
        <dbReference type="SAM" id="SignalP"/>
    </source>
</evidence>
<dbReference type="RefSeq" id="WP_090902240.1">
    <property type="nucleotide sequence ID" value="NZ_FNYO01000071.1"/>
</dbReference>
<dbReference type="AlphaFoldDB" id="A0A1H6XTB9"/>
<reference evidence="2 3" key="1">
    <citation type="submission" date="2016-10" db="EMBL/GenBank/DDBJ databases">
        <authorList>
            <person name="de Groot N.N."/>
        </authorList>
    </citation>
    <scope>NUCLEOTIDE SEQUENCE [LARGE SCALE GENOMIC DNA]</scope>
    <source>
        <strain evidence="2 3">DSM 1041</strain>
    </source>
</reference>
<name>A0A1H6XTB9_9GAMM</name>
<feature type="chain" id="PRO_5011788776" description="Lipoprotein" evidence="1">
    <location>
        <begin position="21"/>
        <end position="109"/>
    </location>
</feature>
<keyword evidence="1" id="KW-0732">Signal</keyword>
<evidence type="ECO:0008006" key="4">
    <source>
        <dbReference type="Google" id="ProtNLM"/>
    </source>
</evidence>
<dbReference type="Proteomes" id="UP000199005">
    <property type="component" value="Unassembled WGS sequence"/>
</dbReference>
<dbReference type="PROSITE" id="PS51257">
    <property type="entry name" value="PROKAR_LIPOPROTEIN"/>
    <property type="match status" value="1"/>
</dbReference>
<sequence length="109" mass="12118">MNKRFATLSMAAVLWLTGCASNPWSDIPPQEADEWKGIGVAAQSANLFRQSGFTPTDIKPWAQSGIQSPDTIMSWHREGFTPQETAKWQAKGFTLPRAIELRKQGLTVQ</sequence>
<accession>A0A1H6XTB9</accession>
<evidence type="ECO:0000313" key="2">
    <source>
        <dbReference type="EMBL" id="SEJ32328.1"/>
    </source>
</evidence>
<dbReference type="STRING" id="170623.SAMN04244579_03928"/>